<evidence type="ECO:0000313" key="2">
    <source>
        <dbReference type="EMBL" id="KAJ1948669.1"/>
    </source>
</evidence>
<dbReference type="InterPro" id="IPR000048">
    <property type="entry name" value="IQ_motif_EF-hand-BS"/>
</dbReference>
<evidence type="ECO:0000256" key="1">
    <source>
        <dbReference type="SAM" id="MobiDB-lite"/>
    </source>
</evidence>
<keyword evidence="3" id="KW-1185">Reference proteome</keyword>
<dbReference type="OrthoDB" id="2148418at2759"/>
<organism evidence="2 3">
    <name type="scientific">Dispira parvispora</name>
    <dbReference type="NCBI Taxonomy" id="1520584"/>
    <lineage>
        <taxon>Eukaryota</taxon>
        <taxon>Fungi</taxon>
        <taxon>Fungi incertae sedis</taxon>
        <taxon>Zoopagomycota</taxon>
        <taxon>Kickxellomycotina</taxon>
        <taxon>Dimargaritomycetes</taxon>
        <taxon>Dimargaritales</taxon>
        <taxon>Dimargaritaceae</taxon>
        <taxon>Dispira</taxon>
    </lineage>
</organism>
<feature type="compositionally biased region" description="Polar residues" evidence="1">
    <location>
        <begin position="1"/>
        <end position="29"/>
    </location>
</feature>
<sequence length="299" mass="33098">MLPRTPSETPQSCTSGSNHQRCTPTSHGVPQTDLPGAPSTLGMPSDVVSSQECETPPNVATCLTTSLLSEDSEDEIFFGPVTHRERRLVGVERDFHRRRTILLSSPSNNFQSEDENTLLETDDDERSYTASPNAGSTVGSPSPWGSIGATGSPVFQVLLPALVRGYLARQRWRRTQKATAAIQRWWRMLRARRAFLKWRAGLILLRQRWLTYRATVVLQRWWRSSKLARNHLSIPMVTNPVVSQPQALDKTPQESLIEPASHVAPIGTANTVLGSSIDGLEVQYTACSGQTRLDPNASD</sequence>
<dbReference type="AlphaFoldDB" id="A0A9W8AGX8"/>
<accession>A0A9W8AGX8</accession>
<dbReference type="Proteomes" id="UP001150925">
    <property type="component" value="Unassembled WGS sequence"/>
</dbReference>
<comment type="caution">
    <text evidence="2">The sequence shown here is derived from an EMBL/GenBank/DDBJ whole genome shotgun (WGS) entry which is preliminary data.</text>
</comment>
<gene>
    <name evidence="2" type="ORF">IWQ62_006860</name>
</gene>
<feature type="region of interest" description="Disordered" evidence="1">
    <location>
        <begin position="121"/>
        <end position="143"/>
    </location>
</feature>
<protein>
    <submittedName>
        <fullName evidence="2">Uncharacterized protein</fullName>
    </submittedName>
</protein>
<evidence type="ECO:0000313" key="3">
    <source>
        <dbReference type="Proteomes" id="UP001150925"/>
    </source>
</evidence>
<dbReference type="InterPro" id="IPR027417">
    <property type="entry name" value="P-loop_NTPase"/>
</dbReference>
<name>A0A9W8AGX8_9FUNG</name>
<feature type="compositionally biased region" description="Polar residues" evidence="1">
    <location>
        <begin position="128"/>
        <end position="140"/>
    </location>
</feature>
<proteinExistence type="predicted"/>
<dbReference type="PROSITE" id="PS50096">
    <property type="entry name" value="IQ"/>
    <property type="match status" value="1"/>
</dbReference>
<dbReference type="Gene3D" id="1.20.5.190">
    <property type="match status" value="1"/>
</dbReference>
<dbReference type="Pfam" id="PF00612">
    <property type="entry name" value="IQ"/>
    <property type="match status" value="2"/>
</dbReference>
<feature type="region of interest" description="Disordered" evidence="1">
    <location>
        <begin position="1"/>
        <end position="56"/>
    </location>
</feature>
<feature type="non-terminal residue" evidence="2">
    <location>
        <position position="299"/>
    </location>
</feature>
<dbReference type="EMBL" id="JANBPY010004251">
    <property type="protein sequence ID" value="KAJ1948669.1"/>
    <property type="molecule type" value="Genomic_DNA"/>
</dbReference>
<reference evidence="2" key="1">
    <citation type="submission" date="2022-07" db="EMBL/GenBank/DDBJ databases">
        <title>Phylogenomic reconstructions and comparative analyses of Kickxellomycotina fungi.</title>
        <authorList>
            <person name="Reynolds N.K."/>
            <person name="Stajich J.E."/>
            <person name="Barry K."/>
            <person name="Grigoriev I.V."/>
            <person name="Crous P."/>
            <person name="Smith M.E."/>
        </authorList>
    </citation>
    <scope>NUCLEOTIDE SEQUENCE</scope>
    <source>
        <strain evidence="2">RSA 1196</strain>
    </source>
</reference>
<dbReference type="SUPFAM" id="SSF52540">
    <property type="entry name" value="P-loop containing nucleoside triphosphate hydrolases"/>
    <property type="match status" value="1"/>
</dbReference>